<keyword evidence="1" id="KW-0238">DNA-binding</keyword>
<dbReference type="GO" id="GO:0006355">
    <property type="term" value="P:regulation of DNA-templated transcription"/>
    <property type="evidence" value="ECO:0007669"/>
    <property type="project" value="InterPro"/>
</dbReference>
<dbReference type="InterPro" id="IPR000792">
    <property type="entry name" value="Tscrpt_reg_LuxR_C"/>
</dbReference>
<dbReference type="AlphaFoldDB" id="A0A5P2DZX7"/>
<evidence type="ECO:0000256" key="3">
    <source>
        <dbReference type="SAM" id="SignalP"/>
    </source>
</evidence>
<evidence type="ECO:0000313" key="6">
    <source>
        <dbReference type="EMBL" id="QES58179.1"/>
    </source>
</evidence>
<dbReference type="OrthoDB" id="9808843at2"/>
<dbReference type="PROSITE" id="PS50043">
    <property type="entry name" value="HTH_LUXR_2"/>
    <property type="match status" value="1"/>
</dbReference>
<feature type="signal peptide" evidence="3">
    <location>
        <begin position="1"/>
        <end position="18"/>
    </location>
</feature>
<dbReference type="Gene3D" id="1.10.10.10">
    <property type="entry name" value="Winged helix-like DNA-binding domain superfamily/Winged helix DNA-binding domain"/>
    <property type="match status" value="1"/>
</dbReference>
<feature type="chain" id="PRO_5024857573" description="DNA-binding response regulator" evidence="3">
    <location>
        <begin position="19"/>
        <end position="204"/>
    </location>
</feature>
<keyword evidence="2" id="KW-0597">Phosphoprotein</keyword>
<dbReference type="CDD" id="cd06170">
    <property type="entry name" value="LuxR_C_like"/>
    <property type="match status" value="1"/>
</dbReference>
<organism evidence="6 7">
    <name type="scientific">Streptomyces venezuelae</name>
    <dbReference type="NCBI Taxonomy" id="54571"/>
    <lineage>
        <taxon>Bacteria</taxon>
        <taxon>Bacillati</taxon>
        <taxon>Actinomycetota</taxon>
        <taxon>Actinomycetes</taxon>
        <taxon>Kitasatosporales</taxon>
        <taxon>Streptomycetaceae</taxon>
        <taxon>Streptomyces</taxon>
    </lineage>
</organism>
<feature type="modified residue" description="4-aspartylphosphate" evidence="2">
    <location>
        <position position="52"/>
    </location>
</feature>
<evidence type="ECO:0000256" key="2">
    <source>
        <dbReference type="PROSITE-ProRule" id="PRU00169"/>
    </source>
</evidence>
<dbReference type="EMBL" id="CP029189">
    <property type="protein sequence ID" value="QES58179.1"/>
    <property type="molecule type" value="Genomic_DNA"/>
</dbReference>
<evidence type="ECO:0000259" key="5">
    <source>
        <dbReference type="PROSITE" id="PS50110"/>
    </source>
</evidence>
<evidence type="ECO:0008006" key="8">
    <source>
        <dbReference type="Google" id="ProtNLM"/>
    </source>
</evidence>
<dbReference type="SUPFAM" id="SSF46894">
    <property type="entry name" value="C-terminal effector domain of the bipartite response regulators"/>
    <property type="match status" value="1"/>
</dbReference>
<dbReference type="PRINTS" id="PR00038">
    <property type="entry name" value="HTHLUXR"/>
</dbReference>
<dbReference type="PANTHER" id="PTHR43214">
    <property type="entry name" value="TWO-COMPONENT RESPONSE REGULATOR"/>
    <property type="match status" value="1"/>
</dbReference>
<protein>
    <recommendedName>
        <fullName evidence="8">DNA-binding response regulator</fullName>
    </recommendedName>
</protein>
<gene>
    <name evidence="6" type="ORF">DEJ51_31900</name>
</gene>
<dbReference type="InterPro" id="IPR011006">
    <property type="entry name" value="CheY-like_superfamily"/>
</dbReference>
<feature type="domain" description="HTH luxR-type" evidence="4">
    <location>
        <begin position="137"/>
        <end position="202"/>
    </location>
</feature>
<evidence type="ECO:0000313" key="7">
    <source>
        <dbReference type="Proteomes" id="UP000324101"/>
    </source>
</evidence>
<dbReference type="PANTHER" id="PTHR43214:SF42">
    <property type="entry name" value="TRANSCRIPTIONAL REGULATORY PROTEIN DESR"/>
    <property type="match status" value="1"/>
</dbReference>
<dbReference type="Proteomes" id="UP000324101">
    <property type="component" value="Chromosome"/>
</dbReference>
<dbReference type="SUPFAM" id="SSF52172">
    <property type="entry name" value="CheY-like"/>
    <property type="match status" value="1"/>
</dbReference>
<feature type="domain" description="Response regulatory" evidence="5">
    <location>
        <begin position="3"/>
        <end position="122"/>
    </location>
</feature>
<keyword evidence="3" id="KW-0732">Signal</keyword>
<accession>A0A5P2DZX7</accession>
<dbReference type="GO" id="GO:0003677">
    <property type="term" value="F:DNA binding"/>
    <property type="evidence" value="ECO:0007669"/>
    <property type="project" value="UniProtKB-KW"/>
</dbReference>
<sequence length="204" mass="21371">MTKVLVLHAVCLVRSALAALLRSEGDFDVTSAGWRAAARQAEFLRPDVVVVDLDCPGISAALLADGGAARLLPHAPAPAPLLVLARADLPGALARALRTQALGYVDKDGSPARLVRAIGKVAAGERFIDATLASAFMEADPVPLSPRELSVLARAAEGDSIAEIARALHLASGTVRNYMAAVTRKTGARNRIDAIRISRRAGWV</sequence>
<dbReference type="InterPro" id="IPR036388">
    <property type="entry name" value="WH-like_DNA-bd_sf"/>
</dbReference>
<dbReference type="RefSeq" id="WP_150261090.1">
    <property type="nucleotide sequence ID" value="NZ_CP029189.1"/>
</dbReference>
<proteinExistence type="predicted"/>
<reference evidence="6 7" key="1">
    <citation type="submission" date="2018-05" db="EMBL/GenBank/DDBJ databases">
        <title>Streptomyces venezuelae.</title>
        <authorList>
            <person name="Kim W."/>
            <person name="Lee N."/>
            <person name="Cho B.-K."/>
        </authorList>
    </citation>
    <scope>NUCLEOTIDE SEQUENCE [LARGE SCALE GENOMIC DNA]</scope>
    <source>
        <strain evidence="6 7">ATCC 21018</strain>
    </source>
</reference>
<dbReference type="InterPro" id="IPR039420">
    <property type="entry name" value="WalR-like"/>
</dbReference>
<evidence type="ECO:0000256" key="1">
    <source>
        <dbReference type="ARBA" id="ARBA00023125"/>
    </source>
</evidence>
<dbReference type="InterPro" id="IPR001789">
    <property type="entry name" value="Sig_transdc_resp-reg_receiver"/>
</dbReference>
<dbReference type="GO" id="GO:0000160">
    <property type="term" value="P:phosphorelay signal transduction system"/>
    <property type="evidence" value="ECO:0007669"/>
    <property type="project" value="InterPro"/>
</dbReference>
<dbReference type="PROSITE" id="PS50110">
    <property type="entry name" value="RESPONSE_REGULATORY"/>
    <property type="match status" value="1"/>
</dbReference>
<dbReference type="InterPro" id="IPR016032">
    <property type="entry name" value="Sig_transdc_resp-reg_C-effctor"/>
</dbReference>
<dbReference type="SMART" id="SM00421">
    <property type="entry name" value="HTH_LUXR"/>
    <property type="match status" value="1"/>
</dbReference>
<dbReference type="SMART" id="SM00448">
    <property type="entry name" value="REC"/>
    <property type="match status" value="1"/>
</dbReference>
<dbReference type="Gene3D" id="3.40.50.2300">
    <property type="match status" value="1"/>
</dbReference>
<name>A0A5P2DZX7_STRVZ</name>
<evidence type="ECO:0000259" key="4">
    <source>
        <dbReference type="PROSITE" id="PS50043"/>
    </source>
</evidence>
<dbReference type="Pfam" id="PF00196">
    <property type="entry name" value="GerE"/>
    <property type="match status" value="1"/>
</dbReference>